<dbReference type="PANTHER" id="PTHR12127:SF7">
    <property type="entry name" value="SD02261P"/>
    <property type="match status" value="1"/>
</dbReference>
<keyword evidence="4 5" id="KW-0472">Membrane</keyword>
<feature type="transmembrane region" description="Helical" evidence="5">
    <location>
        <begin position="368"/>
        <end position="389"/>
    </location>
</feature>
<dbReference type="RefSeq" id="XP_022645295.1">
    <property type="nucleotide sequence ID" value="XM_022789560.1"/>
</dbReference>
<keyword evidence="3 5" id="KW-1133">Transmembrane helix</keyword>
<dbReference type="GO" id="GO:0005886">
    <property type="term" value="C:plasma membrane"/>
    <property type="evidence" value="ECO:0007669"/>
    <property type="project" value="TreeGrafter"/>
</dbReference>
<feature type="domain" description="Mucolipin extracytosolic" evidence="7">
    <location>
        <begin position="171"/>
        <end position="348"/>
    </location>
</feature>
<keyword evidence="9" id="KW-1185">Reference proteome</keyword>
<protein>
    <recommendedName>
        <fullName evidence="10">Mucolipin-3</fullName>
    </recommendedName>
</protein>
<evidence type="ECO:0000259" key="6">
    <source>
        <dbReference type="Pfam" id="PF00520"/>
    </source>
</evidence>
<evidence type="ECO:0000259" key="7">
    <source>
        <dbReference type="Pfam" id="PF21381"/>
    </source>
</evidence>
<accession>A0A7M7JAI5</accession>
<dbReference type="InterPro" id="IPR005821">
    <property type="entry name" value="Ion_trans_dom"/>
</dbReference>
<feature type="transmembrane region" description="Helical" evidence="5">
    <location>
        <begin position="495"/>
        <end position="517"/>
    </location>
</feature>
<dbReference type="RefSeq" id="XP_022645293.1">
    <property type="nucleotide sequence ID" value="XM_022789558.1"/>
</dbReference>
<dbReference type="CDD" id="cd21050">
    <property type="entry name" value="ELD_TRPML"/>
    <property type="match status" value="1"/>
</dbReference>
<evidence type="ECO:0000313" key="9">
    <source>
        <dbReference type="Proteomes" id="UP000594260"/>
    </source>
</evidence>
<evidence type="ECO:0000256" key="1">
    <source>
        <dbReference type="ARBA" id="ARBA00004141"/>
    </source>
</evidence>
<evidence type="ECO:0000313" key="8">
    <source>
        <dbReference type="EnsemblMetazoa" id="XP_022645294"/>
    </source>
</evidence>
<dbReference type="AlphaFoldDB" id="A0A7M7JAI5"/>
<evidence type="ECO:0000256" key="5">
    <source>
        <dbReference type="SAM" id="Phobius"/>
    </source>
</evidence>
<evidence type="ECO:0008006" key="10">
    <source>
        <dbReference type="Google" id="ProtNLM"/>
    </source>
</evidence>
<evidence type="ECO:0000256" key="2">
    <source>
        <dbReference type="ARBA" id="ARBA00022692"/>
    </source>
</evidence>
<comment type="subcellular location">
    <subcellularLocation>
        <location evidence="1">Membrane</location>
        <topology evidence="1">Multi-pass membrane protein</topology>
    </subcellularLocation>
</comment>
<keyword evidence="2 5" id="KW-0812">Transmembrane</keyword>
<feature type="transmembrane region" description="Helical" evidence="5">
    <location>
        <begin position="453"/>
        <end position="475"/>
    </location>
</feature>
<dbReference type="GeneID" id="111243673"/>
<evidence type="ECO:0000256" key="4">
    <source>
        <dbReference type="ARBA" id="ARBA00023136"/>
    </source>
</evidence>
<reference evidence="8" key="1">
    <citation type="submission" date="2021-01" db="UniProtKB">
        <authorList>
            <consortium name="EnsemblMetazoa"/>
        </authorList>
    </citation>
    <scope>IDENTIFICATION</scope>
</reference>
<dbReference type="OMA" id="SPMQENV"/>
<dbReference type="Pfam" id="PF21381">
    <property type="entry name" value="MCLN_ECD"/>
    <property type="match status" value="1"/>
</dbReference>
<dbReference type="KEGG" id="vde:111243673"/>
<sequence length="665" mass="77090">MATPAFTAFGYENGDRTPLQDNVSSCEGQQRYENECLVDEESEMSEEPLGDGDPIMFQEQLRNHFLRHSSGSSINLSFDGSSSTDTTRCSNPASSGDAFREQLLQNPRQLGFYIREKLRYHFMSPLEKWQYRKVFPWKMIFQIIKIFTVTTQILLFGFDCSQFYSEQMATETALKAYFLKDWDPIRDVYFYPPDGPYAVYTEAELFDQIDTAVQKYSRITEDPIGSFRYKMLNGTRVPPRLCLTYYNDVHMYAFNATVRYNNKILYQCLELSQENYANFSIVRFLNNTKITLDLQRVIMARLDFAVSTVYRRQSSVINSVVVYQMEFSIVYDNNHQDGVIEVKLNVTSAADSRESKRPQVAAQTARQIYNVAVIAICLISLILCSRSIYRCYSLLGKTVEYFKTHRQVDLCCSDKFEFVDLWLCLIMLNDILVISGTVIKMSNEMSLLSQQRYLWASVLLGTGLLFVWCGVLRYLGYFRHYNVLMLTLKKAAPNLLKFLICALILFMGYSICGWVVLGPHHIKFRKFSTSLECLYAITNGDDIFATFALATNEYSEHGIPPMIWWFLRIYFYSFVTLFICVVINLLYAVIIDAFDTIKEVSDANLNKTKSIIHEFIDENREMASSGNFLLDDELEDRMSVSEIFLCCFPWFLRDRMKYVDNAAVE</sequence>
<dbReference type="EnsemblMetazoa" id="XM_022789559">
    <property type="protein sequence ID" value="XP_022645294"/>
    <property type="gene ID" value="LOC111243673"/>
</dbReference>
<feature type="transmembrane region" description="Helical" evidence="5">
    <location>
        <begin position="569"/>
        <end position="590"/>
    </location>
</feature>
<dbReference type="GO" id="GO:0005765">
    <property type="term" value="C:lysosomal membrane"/>
    <property type="evidence" value="ECO:0007669"/>
    <property type="project" value="TreeGrafter"/>
</dbReference>
<dbReference type="PANTHER" id="PTHR12127">
    <property type="entry name" value="MUCOLIPIN"/>
    <property type="match status" value="1"/>
</dbReference>
<dbReference type="Proteomes" id="UP000594260">
    <property type="component" value="Unplaced"/>
</dbReference>
<dbReference type="Gene3D" id="1.10.287.70">
    <property type="match status" value="1"/>
</dbReference>
<name>A0A7M7JAI5_VARDE</name>
<feature type="domain" description="Ion transport" evidence="6">
    <location>
        <begin position="430"/>
        <end position="599"/>
    </location>
</feature>
<organism evidence="8 9">
    <name type="scientific">Varroa destructor</name>
    <name type="common">Honeybee mite</name>
    <dbReference type="NCBI Taxonomy" id="109461"/>
    <lineage>
        <taxon>Eukaryota</taxon>
        <taxon>Metazoa</taxon>
        <taxon>Ecdysozoa</taxon>
        <taxon>Arthropoda</taxon>
        <taxon>Chelicerata</taxon>
        <taxon>Arachnida</taxon>
        <taxon>Acari</taxon>
        <taxon>Parasitiformes</taxon>
        <taxon>Mesostigmata</taxon>
        <taxon>Gamasina</taxon>
        <taxon>Dermanyssoidea</taxon>
        <taxon>Varroidae</taxon>
        <taxon>Varroa</taxon>
    </lineage>
</organism>
<dbReference type="OrthoDB" id="263481at2759"/>
<feature type="transmembrane region" description="Helical" evidence="5">
    <location>
        <begin position="421"/>
        <end position="441"/>
    </location>
</feature>
<dbReference type="GO" id="GO:0072345">
    <property type="term" value="F:NAADP-sensitive calcium-release channel activity"/>
    <property type="evidence" value="ECO:0007669"/>
    <property type="project" value="TreeGrafter"/>
</dbReference>
<proteinExistence type="predicted"/>
<dbReference type="InterPro" id="IPR049134">
    <property type="entry name" value="MCLN_ECD"/>
</dbReference>
<dbReference type="EnsemblMetazoa" id="XM_022789558">
    <property type="protein sequence ID" value="XP_022645293"/>
    <property type="gene ID" value="LOC111243673"/>
</dbReference>
<dbReference type="InParanoid" id="A0A7M7JAI5"/>
<evidence type="ECO:0000256" key="3">
    <source>
        <dbReference type="ARBA" id="ARBA00022989"/>
    </source>
</evidence>
<dbReference type="Pfam" id="PF00520">
    <property type="entry name" value="Ion_trans"/>
    <property type="match status" value="1"/>
</dbReference>
<dbReference type="InterPro" id="IPR039031">
    <property type="entry name" value="Mucolipin"/>
</dbReference>
<dbReference type="EnsemblMetazoa" id="XM_022789560">
    <property type="protein sequence ID" value="XP_022645295"/>
    <property type="gene ID" value="LOC111243673"/>
</dbReference>
<dbReference type="RefSeq" id="XP_022645294.1">
    <property type="nucleotide sequence ID" value="XM_022789559.1"/>
</dbReference>